<proteinExistence type="predicted"/>
<keyword evidence="3" id="KW-1185">Reference proteome</keyword>
<comment type="caution">
    <text evidence="2">The sequence shown here is derived from an EMBL/GenBank/DDBJ whole genome shotgun (WGS) entry which is preliminary data.</text>
</comment>
<dbReference type="InterPro" id="IPR026001">
    <property type="entry name" value="Abi-like_C"/>
</dbReference>
<reference evidence="3" key="1">
    <citation type="journal article" date="2019" name="Int. J. Syst. Evol. Microbiol.">
        <title>The Global Catalogue of Microorganisms (GCM) 10K type strain sequencing project: providing services to taxonomists for standard genome sequencing and annotation.</title>
        <authorList>
            <consortium name="The Broad Institute Genomics Platform"/>
            <consortium name="The Broad Institute Genome Sequencing Center for Infectious Disease"/>
            <person name="Wu L."/>
            <person name="Ma J."/>
        </authorList>
    </citation>
    <scope>NUCLEOTIDE SEQUENCE [LARGE SCALE GENOMIC DNA]</scope>
    <source>
        <strain evidence="3">JCM 16373</strain>
    </source>
</reference>
<dbReference type="RefSeq" id="WP_344570637.1">
    <property type="nucleotide sequence ID" value="NZ_BAAARJ010000033.1"/>
</dbReference>
<evidence type="ECO:0000313" key="3">
    <source>
        <dbReference type="Proteomes" id="UP001501447"/>
    </source>
</evidence>
<feature type="domain" description="Abortive infection protein-like C-terminal" evidence="1">
    <location>
        <begin position="77"/>
        <end position="153"/>
    </location>
</feature>
<organism evidence="2 3">
    <name type="scientific">Streptomyces axinellae</name>
    <dbReference type="NCBI Taxonomy" id="552788"/>
    <lineage>
        <taxon>Bacteria</taxon>
        <taxon>Bacillati</taxon>
        <taxon>Actinomycetota</taxon>
        <taxon>Actinomycetes</taxon>
        <taxon>Kitasatosporales</taxon>
        <taxon>Streptomycetaceae</taxon>
        <taxon>Streptomyces</taxon>
    </lineage>
</organism>
<sequence length="332" mass="36683">MDELIRSLADAPLPRPQWLQEEHWDALVDFHTRLAAAITGEDRPLVVGAAKELVEAVARVTLTAHGKPVGDREESEKVLGHAHRAIEHHAAANRPPNDPMRQIPEAARKMASQLRELRNRYGTGHGRAVLHDVTDEVAESCVHAALLWSRWALARLQTVLLGAVEPLIASLRNDIFYGGDLTARLEAANVPGLEEDVQRRLGAAVGRRTSRETFVVRIEGVESCHAEPERWPDAYRQGVVEGLFLDEDGRVTDGGAYCTSQVLDHHSDPLGVLVDLRELLRGASWSLEFQQRPTKAVAAMRSQITYLPDAVHEAWLDIVDDLEAQVPLLGTA</sequence>
<gene>
    <name evidence="2" type="ORF">GCM10009863_64740</name>
</gene>
<dbReference type="EMBL" id="BAAARJ010000033">
    <property type="protein sequence ID" value="GAA2638879.1"/>
    <property type="molecule type" value="Genomic_DNA"/>
</dbReference>
<dbReference type="Pfam" id="PF14355">
    <property type="entry name" value="Abi_C"/>
    <property type="match status" value="1"/>
</dbReference>
<evidence type="ECO:0000313" key="2">
    <source>
        <dbReference type="EMBL" id="GAA2638879.1"/>
    </source>
</evidence>
<accession>A0ABP6DBQ7</accession>
<dbReference type="Proteomes" id="UP001501447">
    <property type="component" value="Unassembled WGS sequence"/>
</dbReference>
<evidence type="ECO:0000259" key="1">
    <source>
        <dbReference type="Pfam" id="PF14355"/>
    </source>
</evidence>
<protein>
    <recommendedName>
        <fullName evidence="1">Abortive infection protein-like C-terminal domain-containing protein</fullName>
    </recommendedName>
</protein>
<name>A0ABP6DBQ7_9ACTN</name>